<dbReference type="PANTHER" id="PTHR36440:SF1">
    <property type="entry name" value="PUTATIVE (AFU_ORTHOLOGUE AFUA_8G07350)-RELATED"/>
    <property type="match status" value="1"/>
</dbReference>
<gene>
    <name evidence="2" type="ordered locus">Cyan7822_4997</name>
</gene>
<dbReference type="Proteomes" id="UP000008206">
    <property type="component" value="Chromosome"/>
</dbReference>
<dbReference type="AlphaFoldDB" id="E0UIB8"/>
<evidence type="ECO:0000313" key="2">
    <source>
        <dbReference type="EMBL" id="ADN16886.1"/>
    </source>
</evidence>
<keyword evidence="3" id="KW-1185">Reference proteome</keyword>
<feature type="domain" description="Cupin type-2" evidence="1">
    <location>
        <begin position="78"/>
        <end position="142"/>
    </location>
</feature>
<organism evidence="2 3">
    <name type="scientific">Gloeothece verrucosa (strain PCC 7822)</name>
    <name type="common">Cyanothece sp. (strain PCC 7822)</name>
    <dbReference type="NCBI Taxonomy" id="497965"/>
    <lineage>
        <taxon>Bacteria</taxon>
        <taxon>Bacillati</taxon>
        <taxon>Cyanobacteriota</taxon>
        <taxon>Cyanophyceae</taxon>
        <taxon>Oscillatoriophycideae</taxon>
        <taxon>Chroococcales</taxon>
        <taxon>Aphanothecaceae</taxon>
        <taxon>Gloeothece</taxon>
        <taxon>Gloeothece verrucosa</taxon>
    </lineage>
</organism>
<dbReference type="Pfam" id="PF07883">
    <property type="entry name" value="Cupin_2"/>
    <property type="match status" value="1"/>
</dbReference>
<sequence length="192" mass="21153">MTTVVFFALYLVNPSVKANTIPILNIASDPALNLKSDSTIKKFSDTEGPAVWAMGVLVTLKLQGKDSGGAYSIFEDFIPPGVGTPLHIHTREEEFWYVLEGQLTWNVGDKLFQATQGDFINTPRGVPHRFQNSGNKPARMLLGYSPAGFEQWFLDVGKPVSDRKAQPPKITPQDIEKAVAAAKEYGVNFVKQ</sequence>
<dbReference type="InterPro" id="IPR011051">
    <property type="entry name" value="RmlC_Cupin_sf"/>
</dbReference>
<dbReference type="EMBL" id="CP002198">
    <property type="protein sequence ID" value="ADN16886.1"/>
    <property type="molecule type" value="Genomic_DNA"/>
</dbReference>
<dbReference type="Gene3D" id="2.60.120.10">
    <property type="entry name" value="Jelly Rolls"/>
    <property type="match status" value="1"/>
</dbReference>
<dbReference type="HOGENOM" id="CLU_103066_3_1_3"/>
<dbReference type="InterPro" id="IPR013096">
    <property type="entry name" value="Cupin_2"/>
</dbReference>
<evidence type="ECO:0000313" key="3">
    <source>
        <dbReference type="Proteomes" id="UP000008206"/>
    </source>
</evidence>
<dbReference type="PANTHER" id="PTHR36440">
    <property type="entry name" value="PUTATIVE (AFU_ORTHOLOGUE AFUA_8G07350)-RELATED"/>
    <property type="match status" value="1"/>
</dbReference>
<dbReference type="STRING" id="497965.Cyan7822_4997"/>
<name>E0UIB8_GLOV7</name>
<dbReference type="InterPro" id="IPR014710">
    <property type="entry name" value="RmlC-like_jellyroll"/>
</dbReference>
<dbReference type="InterPro" id="IPR053146">
    <property type="entry name" value="QDO-like"/>
</dbReference>
<dbReference type="SUPFAM" id="SSF51182">
    <property type="entry name" value="RmlC-like cupins"/>
    <property type="match status" value="1"/>
</dbReference>
<dbReference type="KEGG" id="cyj:Cyan7822_4997"/>
<reference evidence="3" key="1">
    <citation type="journal article" date="2011" name="MBio">
        <title>Novel metabolic attributes of the genus Cyanothece, comprising a group of unicellular nitrogen-fixing Cyanobacteria.</title>
        <authorList>
            <person name="Bandyopadhyay A."/>
            <person name="Elvitigala T."/>
            <person name="Welsh E."/>
            <person name="Stockel J."/>
            <person name="Liberton M."/>
            <person name="Min H."/>
            <person name="Sherman L.A."/>
            <person name="Pakrasi H.B."/>
        </authorList>
    </citation>
    <scope>NUCLEOTIDE SEQUENCE [LARGE SCALE GENOMIC DNA]</scope>
    <source>
        <strain evidence="3">PCC 7822</strain>
    </source>
</reference>
<proteinExistence type="predicted"/>
<protein>
    <submittedName>
        <fullName evidence="2">Cupin 2 conserved barrel domain protein</fullName>
    </submittedName>
</protein>
<accession>E0UIB8</accession>
<dbReference type="eggNOG" id="COG0662">
    <property type="taxonomic scope" value="Bacteria"/>
</dbReference>
<evidence type="ECO:0000259" key="1">
    <source>
        <dbReference type="Pfam" id="PF07883"/>
    </source>
</evidence>